<dbReference type="Pfam" id="PF01728">
    <property type="entry name" value="FtsJ"/>
    <property type="match status" value="1"/>
</dbReference>
<dbReference type="PIRSF" id="PIRSF005461">
    <property type="entry name" value="23S_rRNA_mtase"/>
    <property type="match status" value="1"/>
</dbReference>
<evidence type="ECO:0000256" key="1">
    <source>
        <dbReference type="ARBA" id="ARBA00022552"/>
    </source>
</evidence>
<comment type="catalytic activity">
    <reaction evidence="10">
        <text>uridine(2552) in 23S rRNA + S-adenosyl-L-methionine = 2'-O-methyluridine(2552) in 23S rRNA + S-adenosyl-L-homocysteine + H(+)</text>
        <dbReference type="Rhea" id="RHEA:42720"/>
        <dbReference type="Rhea" id="RHEA-COMP:10202"/>
        <dbReference type="Rhea" id="RHEA-COMP:10203"/>
        <dbReference type="ChEBI" id="CHEBI:15378"/>
        <dbReference type="ChEBI" id="CHEBI:57856"/>
        <dbReference type="ChEBI" id="CHEBI:59789"/>
        <dbReference type="ChEBI" id="CHEBI:65315"/>
        <dbReference type="ChEBI" id="CHEBI:74478"/>
        <dbReference type="EC" id="2.1.1.166"/>
    </reaction>
</comment>
<dbReference type="InterPro" id="IPR002877">
    <property type="entry name" value="RNA_MeTrfase_FtsJ_dom"/>
</dbReference>
<dbReference type="InterPro" id="IPR015507">
    <property type="entry name" value="rRNA-MeTfrase_E"/>
</dbReference>
<dbReference type="AlphaFoldDB" id="A0A368BX94"/>
<organism evidence="13 14">
    <name type="scientific">SAR86 cluster bacterium</name>
    <dbReference type="NCBI Taxonomy" id="2030880"/>
    <lineage>
        <taxon>Bacteria</taxon>
        <taxon>Pseudomonadati</taxon>
        <taxon>Pseudomonadota</taxon>
        <taxon>Gammaproteobacteria</taxon>
        <taxon>SAR86 cluster</taxon>
    </lineage>
</organism>
<accession>A0A368BX94</accession>
<dbReference type="PANTHER" id="PTHR10920">
    <property type="entry name" value="RIBOSOMAL RNA METHYLTRANSFERASE"/>
    <property type="match status" value="1"/>
</dbReference>
<evidence type="ECO:0000313" key="13">
    <source>
        <dbReference type="EMBL" id="RCL41938.1"/>
    </source>
</evidence>
<comment type="function">
    <text evidence="5">Specifically methylates the uridine in position 2552 of 23S rRNA at the 2'-O position of the ribose in the fully assembled 50S ribosomal subunit.</text>
</comment>
<evidence type="ECO:0000256" key="8">
    <source>
        <dbReference type="ARBA" id="ARBA00041995"/>
    </source>
</evidence>
<evidence type="ECO:0000256" key="3">
    <source>
        <dbReference type="ARBA" id="ARBA00022679"/>
    </source>
</evidence>
<feature type="active site" description="Proton acceptor" evidence="11">
    <location>
        <position position="145"/>
    </location>
</feature>
<name>A0A368BX94_9GAMM</name>
<evidence type="ECO:0000256" key="5">
    <source>
        <dbReference type="ARBA" id="ARBA00037569"/>
    </source>
</evidence>
<dbReference type="PANTHER" id="PTHR10920:SF18">
    <property type="entry name" value="RRNA METHYLTRANSFERASE 2, MITOCHONDRIAL"/>
    <property type="match status" value="1"/>
</dbReference>
<proteinExistence type="predicted"/>
<dbReference type="Proteomes" id="UP000253307">
    <property type="component" value="Unassembled WGS sequence"/>
</dbReference>
<evidence type="ECO:0000259" key="12">
    <source>
        <dbReference type="Pfam" id="PF01728"/>
    </source>
</evidence>
<evidence type="ECO:0000256" key="7">
    <source>
        <dbReference type="ARBA" id="ARBA00041129"/>
    </source>
</evidence>
<evidence type="ECO:0000256" key="2">
    <source>
        <dbReference type="ARBA" id="ARBA00022603"/>
    </source>
</evidence>
<dbReference type="GO" id="GO:0008650">
    <property type="term" value="F:rRNA (uridine-2'-O-)-methyltransferase activity"/>
    <property type="evidence" value="ECO:0007669"/>
    <property type="project" value="TreeGrafter"/>
</dbReference>
<dbReference type="EMBL" id="QOPE01000009">
    <property type="protein sequence ID" value="RCL41938.1"/>
    <property type="molecule type" value="Genomic_DNA"/>
</dbReference>
<comment type="caution">
    <text evidence="13">The sequence shown here is derived from an EMBL/GenBank/DDBJ whole genome shotgun (WGS) entry which is preliminary data.</text>
</comment>
<keyword evidence="1" id="KW-0698">rRNA processing</keyword>
<evidence type="ECO:0000256" key="11">
    <source>
        <dbReference type="PIRSR" id="PIRSR005461-1"/>
    </source>
</evidence>
<evidence type="ECO:0000256" key="9">
    <source>
        <dbReference type="ARBA" id="ARBA00042745"/>
    </source>
</evidence>
<dbReference type="Gene3D" id="3.40.50.150">
    <property type="entry name" value="Vaccinia Virus protein VP39"/>
    <property type="match status" value="1"/>
</dbReference>
<dbReference type="SUPFAM" id="SSF53335">
    <property type="entry name" value="S-adenosyl-L-methionine-dependent methyltransferases"/>
    <property type="match status" value="1"/>
</dbReference>
<dbReference type="InterPro" id="IPR050082">
    <property type="entry name" value="RNA_methyltr_RlmE"/>
</dbReference>
<evidence type="ECO:0000256" key="4">
    <source>
        <dbReference type="ARBA" id="ARBA00022691"/>
    </source>
</evidence>
<evidence type="ECO:0000256" key="10">
    <source>
        <dbReference type="ARBA" id="ARBA00048970"/>
    </source>
</evidence>
<keyword evidence="4 11" id="KW-0949">S-adenosyl-L-methionine</keyword>
<keyword evidence="2 13" id="KW-0489">Methyltransferase</keyword>
<reference evidence="13 14" key="1">
    <citation type="journal article" date="2018" name="Microbiome">
        <title>Fine metagenomic profile of the Mediterranean stratified and mixed water columns revealed by assembly and recruitment.</title>
        <authorList>
            <person name="Haro-Moreno J.M."/>
            <person name="Lopez-Perez M."/>
            <person name="De La Torre J.R."/>
            <person name="Picazo A."/>
            <person name="Camacho A."/>
            <person name="Rodriguez-Valera F."/>
        </authorList>
    </citation>
    <scope>NUCLEOTIDE SEQUENCE [LARGE SCALE GENOMIC DNA]</scope>
    <source>
        <strain evidence="13">MED-G82</strain>
    </source>
</reference>
<protein>
    <recommendedName>
        <fullName evidence="7">Ribosomal RNA large subunit methyltransferase E</fullName>
        <ecNumber evidence="6">2.1.1.166</ecNumber>
    </recommendedName>
    <alternativeName>
        <fullName evidence="9">23S rRNA Um2552 methyltransferase</fullName>
    </alternativeName>
    <alternativeName>
        <fullName evidence="8">rRNA (uridine-2'-O-)-methyltransferase</fullName>
    </alternativeName>
</protein>
<evidence type="ECO:0000313" key="14">
    <source>
        <dbReference type="Proteomes" id="UP000253307"/>
    </source>
</evidence>
<dbReference type="EC" id="2.1.1.166" evidence="6"/>
<evidence type="ECO:0000256" key="6">
    <source>
        <dbReference type="ARBA" id="ARBA00038861"/>
    </source>
</evidence>
<dbReference type="InterPro" id="IPR029063">
    <property type="entry name" value="SAM-dependent_MTases_sf"/>
</dbReference>
<gene>
    <name evidence="13" type="ORF">DBW96_01845</name>
</gene>
<keyword evidence="3 13" id="KW-0808">Transferase</keyword>
<sequence>MLQDTWALKAQREGYRSRAVYKLEEILVKVKYNNHSCKVLDIGCAPGGWSDYLIKKYPKSSLYGIDLLDIKPVKGLKFFREDICNIDNITEIRNKKGSFDLVISDLAPNLSGIRDVDESKIHELNLETLRIANSYLNDNGIFIVKTFQNTLLKNFRIEMENYFSLVQTFKPAASKSRSGEIYLYGDK</sequence>
<feature type="domain" description="Ribosomal RNA methyltransferase FtsJ" evidence="12">
    <location>
        <begin position="15"/>
        <end position="185"/>
    </location>
</feature>